<name>W4MEF9_9BACT</name>
<comment type="catalytic activity">
    <reaction evidence="12 13">
        <text>(S)-2,3,4,5-tetrahydrodipicolinate + NAD(+) + H2O = (2S,4S)-4-hydroxy-2,3,4,5-tetrahydrodipicolinate + NADH + H(+)</text>
        <dbReference type="Rhea" id="RHEA:35323"/>
        <dbReference type="ChEBI" id="CHEBI:15377"/>
        <dbReference type="ChEBI" id="CHEBI:15378"/>
        <dbReference type="ChEBI" id="CHEBI:16845"/>
        <dbReference type="ChEBI" id="CHEBI:57540"/>
        <dbReference type="ChEBI" id="CHEBI:57945"/>
        <dbReference type="ChEBI" id="CHEBI:67139"/>
        <dbReference type="EC" id="1.17.1.8"/>
    </reaction>
</comment>
<dbReference type="HAMAP" id="MF_00102">
    <property type="entry name" value="DapB"/>
    <property type="match status" value="1"/>
</dbReference>
<feature type="domain" description="Dihydrodipicolinate reductase N-terminal" evidence="14">
    <location>
        <begin position="4"/>
        <end position="125"/>
    </location>
</feature>
<evidence type="ECO:0000259" key="15">
    <source>
        <dbReference type="Pfam" id="PF05173"/>
    </source>
</evidence>
<dbReference type="AlphaFoldDB" id="W4MEF9"/>
<evidence type="ECO:0000256" key="9">
    <source>
        <dbReference type="ARBA" id="ARBA00037922"/>
    </source>
</evidence>
<keyword evidence="7 13" id="KW-0520">NAD</keyword>
<feature type="domain" description="Dihydrodipicolinate reductase C-terminal" evidence="15">
    <location>
        <begin position="128"/>
        <end position="264"/>
    </location>
</feature>
<dbReference type="UniPathway" id="UPA00034">
    <property type="reaction ID" value="UER00018"/>
</dbReference>
<comment type="function">
    <text evidence="13">Catalyzes the conversion of 4-hydroxy-tetrahydrodipicolinate (HTPA) to tetrahydrodipicolinate.</text>
</comment>
<dbReference type="InterPro" id="IPR036291">
    <property type="entry name" value="NAD(P)-bd_dom_sf"/>
</dbReference>
<dbReference type="PANTHER" id="PTHR20836:SF0">
    <property type="entry name" value="4-HYDROXY-TETRAHYDRODIPICOLINATE REDUCTASE 1, CHLOROPLASTIC-RELATED"/>
    <property type="match status" value="1"/>
</dbReference>
<keyword evidence="17" id="KW-1185">Reference proteome</keyword>
<dbReference type="GO" id="GO:0050661">
    <property type="term" value="F:NADP binding"/>
    <property type="evidence" value="ECO:0007669"/>
    <property type="project" value="UniProtKB-UniRule"/>
</dbReference>
<sequence>MTQTVVTGATGRMGRRLIALIHGDPNCHLAGAVTRAAHDAIGRDAGEIAGVGTLNVPVSANLADIVVKADVIIDFSVPEASLNYLRLAREAGVAMVIGTTGFSAAERESIVDHSRYIPCVMAPNMSLGVQVMFQLLQQAAALLGSGYDIEILEAHHRTKVDAPSGTAVRMGEILAEARQQTLDAAGVYGRQGQVGVRSDTEIGMHAIRGGDIVGEHMVIFAGTGERIELIHRSQSRDNFVQGAIRAAQWLVTQSPGLYGMEDVIRAD</sequence>
<comment type="similarity">
    <text evidence="1 13">Belongs to the DapB family.</text>
</comment>
<feature type="active site" description="Proton donor/acceptor" evidence="13">
    <location>
        <position position="155"/>
    </location>
</feature>
<dbReference type="HOGENOM" id="CLU_047479_2_1_7"/>
<feature type="binding site" evidence="13">
    <location>
        <begin position="165"/>
        <end position="166"/>
    </location>
    <ligand>
        <name>(S)-2,3,4,5-tetrahydrodipicolinate</name>
        <dbReference type="ChEBI" id="CHEBI:16845"/>
    </ligand>
</feature>
<dbReference type="FunFam" id="3.30.360.10:FF:000004">
    <property type="entry name" value="4-hydroxy-tetrahydrodipicolinate reductase"/>
    <property type="match status" value="1"/>
</dbReference>
<keyword evidence="8 13" id="KW-0457">Lysine biosynthesis</keyword>
<dbReference type="Proteomes" id="UP000019140">
    <property type="component" value="Unassembled WGS sequence"/>
</dbReference>
<evidence type="ECO:0000256" key="5">
    <source>
        <dbReference type="ARBA" id="ARBA00022915"/>
    </source>
</evidence>
<comment type="pathway">
    <text evidence="9 13">Amino-acid biosynthesis; L-lysine biosynthesis via DAP pathway; (S)-tetrahydrodipicolinate from L-aspartate: step 4/4.</text>
</comment>
<evidence type="ECO:0000256" key="12">
    <source>
        <dbReference type="ARBA" id="ARBA00049396"/>
    </source>
</evidence>
<evidence type="ECO:0000256" key="4">
    <source>
        <dbReference type="ARBA" id="ARBA00022857"/>
    </source>
</evidence>
<dbReference type="CDD" id="cd02274">
    <property type="entry name" value="DHDPR_N"/>
    <property type="match status" value="1"/>
</dbReference>
<keyword evidence="5 13" id="KW-0220">Diaminopimelate biosynthesis</keyword>
<reference evidence="16 17" key="1">
    <citation type="journal article" date="2014" name="Nature">
        <title>An environmental bacterial taxon with a large and distinct metabolic repertoire.</title>
        <authorList>
            <person name="Wilson M.C."/>
            <person name="Mori T."/>
            <person name="Ruckert C."/>
            <person name="Uria A.R."/>
            <person name="Helf M.J."/>
            <person name="Takada K."/>
            <person name="Gernert C."/>
            <person name="Steffens U.A."/>
            <person name="Heycke N."/>
            <person name="Schmitt S."/>
            <person name="Rinke C."/>
            <person name="Helfrich E.J."/>
            <person name="Brachmann A.O."/>
            <person name="Gurgui C."/>
            <person name="Wakimoto T."/>
            <person name="Kracht M."/>
            <person name="Crusemann M."/>
            <person name="Hentschel U."/>
            <person name="Abe I."/>
            <person name="Matsunaga S."/>
            <person name="Kalinowski J."/>
            <person name="Takeyama H."/>
            <person name="Piel J."/>
        </authorList>
    </citation>
    <scope>NUCLEOTIDE SEQUENCE [LARGE SCALE GENOMIC DNA]</scope>
    <source>
        <strain evidence="17">TSY2</strain>
    </source>
</reference>
<dbReference type="InterPro" id="IPR023940">
    <property type="entry name" value="DHDPR_bac"/>
</dbReference>
<keyword evidence="6 13" id="KW-0560">Oxidoreductase</keyword>
<evidence type="ECO:0000256" key="2">
    <source>
        <dbReference type="ARBA" id="ARBA00022490"/>
    </source>
</evidence>
<evidence type="ECO:0000256" key="3">
    <source>
        <dbReference type="ARBA" id="ARBA00022605"/>
    </source>
</evidence>
<dbReference type="NCBIfam" id="TIGR00036">
    <property type="entry name" value="dapB"/>
    <property type="match status" value="1"/>
</dbReference>
<keyword evidence="2 13" id="KW-0963">Cytoplasm</keyword>
<dbReference type="Pfam" id="PF01113">
    <property type="entry name" value="DapB_N"/>
    <property type="match status" value="1"/>
</dbReference>
<dbReference type="Gene3D" id="3.40.50.720">
    <property type="entry name" value="NAD(P)-binding Rossmann-like Domain"/>
    <property type="match status" value="1"/>
</dbReference>
<dbReference type="Gene3D" id="3.30.360.10">
    <property type="entry name" value="Dihydrodipicolinate Reductase, domain 2"/>
    <property type="match status" value="1"/>
</dbReference>
<evidence type="ECO:0000256" key="1">
    <source>
        <dbReference type="ARBA" id="ARBA00006642"/>
    </source>
</evidence>
<comment type="caution">
    <text evidence="13">Was originally thought to be a dihydrodipicolinate reductase (DHDPR), catalyzing the conversion of dihydrodipicolinate to tetrahydrodipicolinate. However, it was shown in E.coli that the substrate of the enzymatic reaction is not dihydrodipicolinate (DHDP) but in fact (2S,4S)-4-hydroxy-2,3,4,5-tetrahydrodipicolinic acid (HTPA), the product released by the DapA-catalyzed reaction.</text>
</comment>
<dbReference type="PATRIC" id="fig|1429439.4.peg.1328"/>
<dbReference type="SUPFAM" id="SSF51735">
    <property type="entry name" value="NAD(P)-binding Rossmann-fold domains"/>
    <property type="match status" value="1"/>
</dbReference>
<evidence type="ECO:0000256" key="13">
    <source>
        <dbReference type="HAMAP-Rule" id="MF_00102"/>
    </source>
</evidence>
<evidence type="ECO:0000313" key="16">
    <source>
        <dbReference type="EMBL" id="ETX08027.1"/>
    </source>
</evidence>
<comment type="caution">
    <text evidence="13">Lacks conserved residue(s) required for the propagation of feature annotation.</text>
</comment>
<dbReference type="EC" id="1.17.1.8" evidence="10 13"/>
<evidence type="ECO:0000256" key="10">
    <source>
        <dbReference type="ARBA" id="ARBA00038983"/>
    </source>
</evidence>
<dbReference type="PIRSF" id="PIRSF000161">
    <property type="entry name" value="DHPR"/>
    <property type="match status" value="1"/>
</dbReference>
<feature type="binding site" evidence="13">
    <location>
        <position position="156"/>
    </location>
    <ligand>
        <name>(S)-2,3,4,5-tetrahydrodipicolinate</name>
        <dbReference type="ChEBI" id="CHEBI:16845"/>
    </ligand>
</feature>
<comment type="subcellular location">
    <subcellularLocation>
        <location evidence="13">Cytoplasm</location>
    </subcellularLocation>
</comment>
<evidence type="ECO:0000259" key="14">
    <source>
        <dbReference type="Pfam" id="PF01113"/>
    </source>
</evidence>
<dbReference type="EMBL" id="AZHX01000316">
    <property type="protein sequence ID" value="ETX08027.1"/>
    <property type="molecule type" value="Genomic_DNA"/>
</dbReference>
<dbReference type="GO" id="GO:0008839">
    <property type="term" value="F:4-hydroxy-tetrahydrodipicolinate reductase"/>
    <property type="evidence" value="ECO:0007669"/>
    <property type="project" value="UniProtKB-UniRule"/>
</dbReference>
<dbReference type="GO" id="GO:0005737">
    <property type="term" value="C:cytoplasm"/>
    <property type="evidence" value="ECO:0007669"/>
    <property type="project" value="UniProtKB-SubCell"/>
</dbReference>
<keyword evidence="4 13" id="KW-0521">NADP</keyword>
<dbReference type="InterPro" id="IPR000846">
    <property type="entry name" value="DapB_N"/>
</dbReference>
<dbReference type="GO" id="GO:0009089">
    <property type="term" value="P:lysine biosynthetic process via diaminopimelate"/>
    <property type="evidence" value="ECO:0007669"/>
    <property type="project" value="UniProtKB-UniRule"/>
</dbReference>
<evidence type="ECO:0000256" key="7">
    <source>
        <dbReference type="ARBA" id="ARBA00023027"/>
    </source>
</evidence>
<evidence type="ECO:0000256" key="8">
    <source>
        <dbReference type="ARBA" id="ARBA00023154"/>
    </source>
</evidence>
<feature type="binding site" evidence="13">
    <location>
        <begin position="98"/>
        <end position="100"/>
    </location>
    <ligand>
        <name>NAD(+)</name>
        <dbReference type="ChEBI" id="CHEBI:57540"/>
    </ligand>
</feature>
<gene>
    <name evidence="13" type="primary">dapB</name>
    <name evidence="16" type="ORF">ETSY2_07750</name>
</gene>
<dbReference type="PANTHER" id="PTHR20836">
    <property type="entry name" value="DIHYDRODIPICOLINATE REDUCTASE"/>
    <property type="match status" value="1"/>
</dbReference>
<organism evidence="16 17">
    <name type="scientific">Candidatus Entotheonella gemina</name>
    <dbReference type="NCBI Taxonomy" id="1429439"/>
    <lineage>
        <taxon>Bacteria</taxon>
        <taxon>Pseudomonadati</taxon>
        <taxon>Nitrospinota/Tectimicrobiota group</taxon>
        <taxon>Candidatus Tectimicrobiota</taxon>
        <taxon>Candidatus Entotheonellia</taxon>
        <taxon>Candidatus Entotheonellales</taxon>
        <taxon>Candidatus Entotheonellaceae</taxon>
        <taxon>Candidatus Entotheonella</taxon>
    </lineage>
</organism>
<comment type="subunit">
    <text evidence="13">Homotetramer.</text>
</comment>
<protein>
    <recommendedName>
        <fullName evidence="10 13">4-hydroxy-tetrahydrodipicolinate reductase</fullName>
        <shortName evidence="13">HTPA reductase</shortName>
        <ecNumber evidence="10 13">1.17.1.8</ecNumber>
    </recommendedName>
</protein>
<dbReference type="GO" id="GO:0016726">
    <property type="term" value="F:oxidoreductase activity, acting on CH or CH2 groups, NAD or NADP as acceptor"/>
    <property type="evidence" value="ECO:0007669"/>
    <property type="project" value="UniProtKB-UniRule"/>
</dbReference>
<feature type="binding site" evidence="13">
    <location>
        <begin position="8"/>
        <end position="13"/>
    </location>
    <ligand>
        <name>NAD(+)</name>
        <dbReference type="ChEBI" id="CHEBI:57540"/>
    </ligand>
</feature>
<dbReference type="InterPro" id="IPR022663">
    <property type="entry name" value="DapB_C"/>
</dbReference>
<dbReference type="SUPFAM" id="SSF55347">
    <property type="entry name" value="Glyceraldehyde-3-phosphate dehydrogenase-like, C-terminal domain"/>
    <property type="match status" value="1"/>
</dbReference>
<dbReference type="Pfam" id="PF05173">
    <property type="entry name" value="DapB_C"/>
    <property type="match status" value="1"/>
</dbReference>
<evidence type="ECO:0000256" key="11">
    <source>
        <dbReference type="ARBA" id="ARBA00049080"/>
    </source>
</evidence>
<comment type="caution">
    <text evidence="16">The sequence shown here is derived from an EMBL/GenBank/DDBJ whole genome shotgun (WGS) entry which is preliminary data.</text>
</comment>
<accession>W4MEF9</accession>
<keyword evidence="3 13" id="KW-0028">Amino-acid biosynthesis</keyword>
<dbReference type="InterPro" id="IPR022664">
    <property type="entry name" value="DapB_N_CS"/>
</dbReference>
<evidence type="ECO:0000313" key="17">
    <source>
        <dbReference type="Proteomes" id="UP000019140"/>
    </source>
</evidence>
<comment type="catalytic activity">
    <reaction evidence="11 13">
        <text>(S)-2,3,4,5-tetrahydrodipicolinate + NADP(+) + H2O = (2S,4S)-4-hydroxy-2,3,4,5-tetrahydrodipicolinate + NADPH + H(+)</text>
        <dbReference type="Rhea" id="RHEA:35331"/>
        <dbReference type="ChEBI" id="CHEBI:15377"/>
        <dbReference type="ChEBI" id="CHEBI:15378"/>
        <dbReference type="ChEBI" id="CHEBI:16845"/>
        <dbReference type="ChEBI" id="CHEBI:57783"/>
        <dbReference type="ChEBI" id="CHEBI:58349"/>
        <dbReference type="ChEBI" id="CHEBI:67139"/>
        <dbReference type="EC" id="1.17.1.8"/>
    </reaction>
</comment>
<proteinExistence type="inferred from homology"/>
<dbReference type="PROSITE" id="PS01298">
    <property type="entry name" value="DAPB"/>
    <property type="match status" value="1"/>
</dbReference>
<feature type="binding site" evidence="13">
    <location>
        <begin position="122"/>
        <end position="125"/>
    </location>
    <ligand>
        <name>NAD(+)</name>
        <dbReference type="ChEBI" id="CHEBI:57540"/>
    </ligand>
</feature>
<dbReference type="GO" id="GO:0019877">
    <property type="term" value="P:diaminopimelate biosynthetic process"/>
    <property type="evidence" value="ECO:0007669"/>
    <property type="project" value="UniProtKB-UniRule"/>
</dbReference>
<feature type="active site" description="Proton donor" evidence="13">
    <location>
        <position position="159"/>
    </location>
</feature>
<evidence type="ECO:0000256" key="6">
    <source>
        <dbReference type="ARBA" id="ARBA00023002"/>
    </source>
</evidence>
<dbReference type="GO" id="GO:0051287">
    <property type="term" value="F:NAD binding"/>
    <property type="evidence" value="ECO:0007669"/>
    <property type="project" value="UniProtKB-UniRule"/>
</dbReference>